<dbReference type="STRING" id="945543.VIBR0546_20403"/>
<comment type="caution">
    <text evidence="2">The sequence shown here is derived from an EMBL/GenBank/DDBJ whole genome shotgun (WGS) entry which is preliminary data.</text>
</comment>
<protein>
    <recommendedName>
        <fullName evidence="1">Putative DNA-binding domain-containing protein</fullName>
    </recommendedName>
</protein>
<dbReference type="Proteomes" id="UP000004371">
    <property type="component" value="Unassembled WGS sequence"/>
</dbReference>
<dbReference type="RefSeq" id="WP_006880430.1">
    <property type="nucleotide sequence ID" value="NZ_AEVS01000078.1"/>
</dbReference>
<reference evidence="2 3" key="1">
    <citation type="journal article" date="2012" name="Int. J. Syst. Evol. Microbiol.">
        <title>Vibrio caribbeanicus sp. nov., isolated from the marine sponge Scleritoderma cyanea.</title>
        <authorList>
            <person name="Hoffmann M."/>
            <person name="Monday S.R."/>
            <person name="Allard M.W."/>
            <person name="Strain E.A."/>
            <person name="Whittaker P."/>
            <person name="Naum M."/>
            <person name="McCarthy P.J."/>
            <person name="Lopez J.V."/>
            <person name="Fischer M."/>
            <person name="Brown E.W."/>
        </authorList>
    </citation>
    <scope>NUCLEOTIDE SEQUENCE [LARGE SCALE GENOMIC DNA]</scope>
    <source>
        <strain evidence="2 3">LMG 20546</strain>
    </source>
</reference>
<name>E8LX50_9VIBR</name>
<evidence type="ECO:0000313" key="2">
    <source>
        <dbReference type="EMBL" id="EGA64720.1"/>
    </source>
</evidence>
<dbReference type="Pfam" id="PF09836">
    <property type="entry name" value="DUF2063"/>
    <property type="match status" value="1"/>
</dbReference>
<dbReference type="eggNOG" id="COG3219">
    <property type="taxonomic scope" value="Bacteria"/>
</dbReference>
<gene>
    <name evidence="2" type="ORF">VIBR0546_20403</name>
</gene>
<evidence type="ECO:0000259" key="1">
    <source>
        <dbReference type="Pfam" id="PF09836"/>
    </source>
</evidence>
<keyword evidence="3" id="KW-1185">Reference proteome</keyword>
<dbReference type="InterPro" id="IPR018640">
    <property type="entry name" value="DUF2063"/>
</dbReference>
<organism evidence="2 3">
    <name type="scientific">Vibrio brasiliensis LMG 20546</name>
    <dbReference type="NCBI Taxonomy" id="945543"/>
    <lineage>
        <taxon>Bacteria</taxon>
        <taxon>Pseudomonadati</taxon>
        <taxon>Pseudomonadota</taxon>
        <taxon>Gammaproteobacteria</taxon>
        <taxon>Vibrionales</taxon>
        <taxon>Vibrionaceae</taxon>
        <taxon>Vibrio</taxon>
        <taxon>Vibrio oreintalis group</taxon>
    </lineage>
</organism>
<dbReference type="OrthoDB" id="4146344at2"/>
<proteinExistence type="predicted"/>
<dbReference type="InterPro" id="IPR044922">
    <property type="entry name" value="DUF2063_N_sf"/>
</dbReference>
<evidence type="ECO:0000313" key="3">
    <source>
        <dbReference type="Proteomes" id="UP000004371"/>
    </source>
</evidence>
<dbReference type="EMBL" id="AEVS01000078">
    <property type="protein sequence ID" value="EGA64720.1"/>
    <property type="molecule type" value="Genomic_DNA"/>
</dbReference>
<feature type="domain" description="Putative DNA-binding" evidence="1">
    <location>
        <begin position="12"/>
        <end position="100"/>
    </location>
</feature>
<accession>E8LX50</accession>
<dbReference type="Gene3D" id="1.10.150.690">
    <property type="entry name" value="DUF2063"/>
    <property type="match status" value="1"/>
</dbReference>
<dbReference type="AlphaFoldDB" id="E8LX50"/>
<sequence>MTQSYSELSLAQLQSTFAQALHYQASGDDCNIASDTFTADERMQIYRNNFIISLSEVLEATYPMLNALLGEECFKQVARQHVLDSPLEHGDVSHYGEHFDQTLERFPSVVSAAPYCLEVARYEWHIDLAQQLSNQINSDQNLLPLAQLAQLSEEQHQLIQLHLKPGVLAFHSRYALFSLQRAIEQDDFSNLTLEQAEQGVIASFTEGGVWTLALEFEAYELLNYLQSGCMLSEIPPSLLAQLNLLTQHDLIAGFSLAA</sequence>